<protein>
    <recommendedName>
        <fullName evidence="1">Tc1-like transposase DDE domain-containing protein</fullName>
    </recommendedName>
</protein>
<reference evidence="2 3" key="1">
    <citation type="submission" date="2020-04" db="EMBL/GenBank/DDBJ databases">
        <authorList>
            <person name="Hitch T.C.A."/>
            <person name="Wylensek D."/>
            <person name="Clavel T."/>
        </authorList>
    </citation>
    <scope>NUCLEOTIDE SEQUENCE [LARGE SCALE GENOMIC DNA]</scope>
    <source>
        <strain evidence="2 3">WB01_NA02</strain>
    </source>
</reference>
<dbReference type="InterPro" id="IPR038717">
    <property type="entry name" value="Tc1-like_DDE_dom"/>
</dbReference>
<sequence>MVGVKLIGILDYESGHVCCEEHEKYDAVAFLEFFKKVLTQYPKGKIVIILDNAKVHHAKLIQLLLEKLKNRLELMFLYPYSPGLNLIEGL</sequence>
<comment type="caution">
    <text evidence="2">The sequence shown here is derived from an EMBL/GenBank/DDBJ whole genome shotgun (WGS) entry which is preliminary data.</text>
</comment>
<gene>
    <name evidence="2" type="ORF">HF849_19710</name>
</gene>
<feature type="domain" description="Tc1-like transposase DDE" evidence="1">
    <location>
        <begin position="4"/>
        <end position="89"/>
    </location>
</feature>
<dbReference type="Proteomes" id="UP000587880">
    <property type="component" value="Unassembled WGS sequence"/>
</dbReference>
<accession>A0A7X9SS88</accession>
<dbReference type="Gene3D" id="3.30.420.10">
    <property type="entry name" value="Ribonuclease H-like superfamily/Ribonuclease H"/>
    <property type="match status" value="1"/>
</dbReference>
<organism evidence="2 3">
    <name type="scientific">Clostridium beijerinckii</name>
    <name type="common">Clostridium MP</name>
    <dbReference type="NCBI Taxonomy" id="1520"/>
    <lineage>
        <taxon>Bacteria</taxon>
        <taxon>Bacillati</taxon>
        <taxon>Bacillota</taxon>
        <taxon>Clostridia</taxon>
        <taxon>Eubacteriales</taxon>
        <taxon>Clostridiaceae</taxon>
        <taxon>Clostridium</taxon>
    </lineage>
</organism>
<dbReference type="InterPro" id="IPR036397">
    <property type="entry name" value="RNaseH_sf"/>
</dbReference>
<name>A0A7X9SS88_CLOBE</name>
<evidence type="ECO:0000259" key="1">
    <source>
        <dbReference type="Pfam" id="PF13358"/>
    </source>
</evidence>
<proteinExistence type="predicted"/>
<dbReference type="AlphaFoldDB" id="A0A7X9SS88"/>
<dbReference type="InterPro" id="IPR012337">
    <property type="entry name" value="RNaseH-like_sf"/>
</dbReference>
<dbReference type="RefSeq" id="WP_168982885.1">
    <property type="nucleotide sequence ID" value="NZ_JABAGD010000044.1"/>
</dbReference>
<dbReference type="SUPFAM" id="SSF53098">
    <property type="entry name" value="Ribonuclease H-like"/>
    <property type="match status" value="1"/>
</dbReference>
<dbReference type="EMBL" id="JABAGD010000044">
    <property type="protein sequence ID" value="NMF06927.1"/>
    <property type="molecule type" value="Genomic_DNA"/>
</dbReference>
<dbReference type="GO" id="GO:0003676">
    <property type="term" value="F:nucleic acid binding"/>
    <property type="evidence" value="ECO:0007669"/>
    <property type="project" value="InterPro"/>
</dbReference>
<evidence type="ECO:0000313" key="2">
    <source>
        <dbReference type="EMBL" id="NMF06927.1"/>
    </source>
</evidence>
<dbReference type="Pfam" id="PF13358">
    <property type="entry name" value="DDE_3"/>
    <property type="match status" value="1"/>
</dbReference>
<evidence type="ECO:0000313" key="3">
    <source>
        <dbReference type="Proteomes" id="UP000587880"/>
    </source>
</evidence>